<dbReference type="Proteomes" id="UP000011134">
    <property type="component" value="Unassembled WGS sequence"/>
</dbReference>
<reference evidence="1 2" key="1">
    <citation type="submission" date="2012-12" db="EMBL/GenBank/DDBJ databases">
        <title>Genome Assembly of Photobacterium sp. AK15.</title>
        <authorList>
            <person name="Khatri I."/>
            <person name="Vaidya B."/>
            <person name="Srinivas T.N.R."/>
            <person name="Subramanian S."/>
            <person name="Pinnaka A."/>
        </authorList>
    </citation>
    <scope>NUCLEOTIDE SEQUENCE [LARGE SCALE GENOMIC DNA]</scope>
    <source>
        <strain evidence="1 2">AK15</strain>
    </source>
</reference>
<evidence type="ECO:0000313" key="1">
    <source>
        <dbReference type="EMBL" id="ELR63532.1"/>
    </source>
</evidence>
<dbReference type="PATRIC" id="fig|1056511.3.peg.4472"/>
<protein>
    <submittedName>
        <fullName evidence="1">Uncharacterized protein</fullName>
    </submittedName>
</protein>
<sequence>MFLLLFAGLFHHVLSYKKLIQIKHTVTFVIYLQFKSAL</sequence>
<accession>L8J7T5</accession>
<comment type="caution">
    <text evidence="1">The sequence shown here is derived from an EMBL/GenBank/DDBJ whole genome shotgun (WGS) entry which is preliminary data.</text>
</comment>
<dbReference type="AlphaFoldDB" id="L8J7T5"/>
<proteinExistence type="predicted"/>
<organism evidence="1 2">
    <name type="scientific">Photobacterium marinum</name>
    <dbReference type="NCBI Taxonomy" id="1056511"/>
    <lineage>
        <taxon>Bacteria</taxon>
        <taxon>Pseudomonadati</taxon>
        <taxon>Pseudomonadota</taxon>
        <taxon>Gammaproteobacteria</taxon>
        <taxon>Vibrionales</taxon>
        <taxon>Vibrionaceae</taxon>
        <taxon>Photobacterium</taxon>
    </lineage>
</organism>
<keyword evidence="2" id="KW-1185">Reference proteome</keyword>
<name>L8J7T5_9GAMM</name>
<evidence type="ECO:0000313" key="2">
    <source>
        <dbReference type="Proteomes" id="UP000011134"/>
    </source>
</evidence>
<gene>
    <name evidence="1" type="ORF">C942_03548</name>
</gene>
<dbReference type="EMBL" id="AMZO01000038">
    <property type="protein sequence ID" value="ELR63532.1"/>
    <property type="molecule type" value="Genomic_DNA"/>
</dbReference>